<feature type="compositionally biased region" description="Low complexity" evidence="6">
    <location>
        <begin position="340"/>
        <end position="355"/>
    </location>
</feature>
<dbReference type="InterPro" id="IPR000719">
    <property type="entry name" value="Prot_kinase_dom"/>
</dbReference>
<feature type="compositionally biased region" description="Basic and acidic residues" evidence="6">
    <location>
        <begin position="463"/>
        <end position="483"/>
    </location>
</feature>
<keyword evidence="7" id="KW-1133">Transmembrane helix</keyword>
<evidence type="ECO:0000259" key="8">
    <source>
        <dbReference type="PROSITE" id="PS50011"/>
    </source>
</evidence>
<keyword evidence="2" id="KW-0808">Transferase</keyword>
<dbReference type="InterPro" id="IPR050660">
    <property type="entry name" value="NEK_Ser/Thr_kinase"/>
</dbReference>
<keyword evidence="4 9" id="KW-0418">Kinase</keyword>
<feature type="region of interest" description="Disordered" evidence="6">
    <location>
        <begin position="459"/>
        <end position="530"/>
    </location>
</feature>
<feature type="transmembrane region" description="Helical" evidence="7">
    <location>
        <begin position="417"/>
        <end position="441"/>
    </location>
</feature>
<dbReference type="SUPFAM" id="SSF56112">
    <property type="entry name" value="Protein kinase-like (PK-like)"/>
    <property type="match status" value="1"/>
</dbReference>
<accession>A0ABZ2LMB4</accession>
<protein>
    <recommendedName>
        <fullName evidence="1">non-specific serine/threonine protein kinase</fullName>
        <ecNumber evidence="1">2.7.11.1</ecNumber>
    </recommendedName>
</protein>
<evidence type="ECO:0000256" key="5">
    <source>
        <dbReference type="ARBA" id="ARBA00022840"/>
    </source>
</evidence>
<feature type="compositionally biased region" description="Low complexity" evidence="6">
    <location>
        <begin position="509"/>
        <end position="523"/>
    </location>
</feature>
<dbReference type="GO" id="GO:0004674">
    <property type="term" value="F:protein serine/threonine kinase activity"/>
    <property type="evidence" value="ECO:0007669"/>
    <property type="project" value="UniProtKB-KW"/>
</dbReference>
<gene>
    <name evidence="9" type="ORF">LZC94_26915</name>
</gene>
<keyword evidence="7" id="KW-0472">Membrane</keyword>
<feature type="region of interest" description="Disordered" evidence="6">
    <location>
        <begin position="304"/>
        <end position="324"/>
    </location>
</feature>
<evidence type="ECO:0000256" key="4">
    <source>
        <dbReference type="ARBA" id="ARBA00022777"/>
    </source>
</evidence>
<dbReference type="Gene3D" id="3.30.200.20">
    <property type="entry name" value="Phosphorylase Kinase, domain 1"/>
    <property type="match status" value="1"/>
</dbReference>
<dbReference type="PANTHER" id="PTHR43671">
    <property type="entry name" value="SERINE/THREONINE-PROTEIN KINASE NEK"/>
    <property type="match status" value="1"/>
</dbReference>
<dbReference type="PROSITE" id="PS50011">
    <property type="entry name" value="PROTEIN_KINASE_DOM"/>
    <property type="match status" value="1"/>
</dbReference>
<evidence type="ECO:0000256" key="6">
    <source>
        <dbReference type="SAM" id="MobiDB-lite"/>
    </source>
</evidence>
<evidence type="ECO:0000256" key="1">
    <source>
        <dbReference type="ARBA" id="ARBA00012513"/>
    </source>
</evidence>
<reference evidence="9 10" key="1">
    <citation type="submission" date="2021-12" db="EMBL/GenBank/DDBJ databases">
        <title>Discovery of the Pendulisporaceae a myxobacterial family with distinct sporulation behavior and unique specialized metabolism.</title>
        <authorList>
            <person name="Garcia R."/>
            <person name="Popoff A."/>
            <person name="Bader C.D."/>
            <person name="Loehr J."/>
            <person name="Walesch S."/>
            <person name="Walt C."/>
            <person name="Boldt J."/>
            <person name="Bunk B."/>
            <person name="Haeckl F.J.F.P.J."/>
            <person name="Gunesch A.P."/>
            <person name="Birkelbach J."/>
            <person name="Nuebel U."/>
            <person name="Pietschmann T."/>
            <person name="Bach T."/>
            <person name="Mueller R."/>
        </authorList>
    </citation>
    <scope>NUCLEOTIDE SEQUENCE [LARGE SCALE GENOMIC DNA]</scope>
    <source>
        <strain evidence="9 10">MSr11954</strain>
    </source>
</reference>
<dbReference type="InterPro" id="IPR011009">
    <property type="entry name" value="Kinase-like_dom_sf"/>
</dbReference>
<dbReference type="Proteomes" id="UP001370348">
    <property type="component" value="Chromosome"/>
</dbReference>
<dbReference type="Gene3D" id="1.10.510.10">
    <property type="entry name" value="Transferase(Phosphotransferase) domain 1"/>
    <property type="match status" value="1"/>
</dbReference>
<dbReference type="PROSITE" id="PS00109">
    <property type="entry name" value="PROTEIN_KINASE_TYR"/>
    <property type="match status" value="1"/>
</dbReference>
<evidence type="ECO:0000313" key="9">
    <source>
        <dbReference type="EMBL" id="WXB11485.1"/>
    </source>
</evidence>
<dbReference type="InterPro" id="IPR008266">
    <property type="entry name" value="Tyr_kinase_AS"/>
</dbReference>
<keyword evidence="3" id="KW-0547">Nucleotide-binding</keyword>
<keyword evidence="10" id="KW-1185">Reference proteome</keyword>
<name>A0ABZ2LMB4_9BACT</name>
<dbReference type="CDD" id="cd14014">
    <property type="entry name" value="STKc_PknB_like"/>
    <property type="match status" value="1"/>
</dbReference>
<dbReference type="Pfam" id="PF00069">
    <property type="entry name" value="Pkinase"/>
    <property type="match status" value="1"/>
</dbReference>
<evidence type="ECO:0000313" key="10">
    <source>
        <dbReference type="Proteomes" id="UP001370348"/>
    </source>
</evidence>
<feature type="domain" description="Protein kinase" evidence="8">
    <location>
        <begin position="1"/>
        <end position="260"/>
    </location>
</feature>
<evidence type="ECO:0000256" key="7">
    <source>
        <dbReference type="SAM" id="Phobius"/>
    </source>
</evidence>
<sequence>MASVWLARLHGKHGFEKLVAVKTILPQYASDARFQQMFLDEARIAAGIEHANVAQILDLGEQGEVFYLVMEWVDGDSVSKLHRAVRKRQATMPMGVVLRIMADTCAGLHAAHEMRDPSGTSLGVVHRDVSPQNILVSVNGAAKLIDFGIAKARDRLSGDTTAGLLKGKIQYMAPEQAIGKTVDRRADVWAIGAVMYYMLTGAPPYDGANQLATLHMLTSGDPPPPLPSTYPPELDALCQRALAFEPDDRIGSAAELHRALERLMIAMGCHTTSSDVATFVHEHLGERTEARRKAVEHALRASTERRRAASAGLTAENPAPPDVHLRETRPLRAIDRRSFTPTDADAPRAPDAWVVPPAPSLPSLPSARAATGGEDDAPVSLITAGTLGSAVIGFPNAAGPSSGAPSFHEVSLRARHFVAAAIGVLGAVVFVVVFALASFLLRQREPGRRAVLAAPPGVPVAPEVRDAQGARDAHDAQQAHETQESPSLAVAPLRGAELPDASEENKGGATATRTKAPKASSSAAKRDYGF</sequence>
<evidence type="ECO:0000256" key="2">
    <source>
        <dbReference type="ARBA" id="ARBA00022679"/>
    </source>
</evidence>
<feature type="region of interest" description="Disordered" evidence="6">
    <location>
        <begin position="337"/>
        <end position="373"/>
    </location>
</feature>
<dbReference type="PANTHER" id="PTHR43671:SF13">
    <property type="entry name" value="SERINE_THREONINE-PROTEIN KINASE NEK2"/>
    <property type="match status" value="1"/>
</dbReference>
<keyword evidence="5" id="KW-0067">ATP-binding</keyword>
<evidence type="ECO:0000256" key="3">
    <source>
        <dbReference type="ARBA" id="ARBA00022741"/>
    </source>
</evidence>
<dbReference type="EMBL" id="CP089984">
    <property type="protein sequence ID" value="WXB11485.1"/>
    <property type="molecule type" value="Genomic_DNA"/>
</dbReference>
<organism evidence="9 10">
    <name type="scientific">Pendulispora albinea</name>
    <dbReference type="NCBI Taxonomy" id="2741071"/>
    <lineage>
        <taxon>Bacteria</taxon>
        <taxon>Pseudomonadati</taxon>
        <taxon>Myxococcota</taxon>
        <taxon>Myxococcia</taxon>
        <taxon>Myxococcales</taxon>
        <taxon>Sorangiineae</taxon>
        <taxon>Pendulisporaceae</taxon>
        <taxon>Pendulispora</taxon>
    </lineage>
</organism>
<dbReference type="EC" id="2.7.11.1" evidence="1"/>
<keyword evidence="7" id="KW-0812">Transmembrane</keyword>
<keyword evidence="9" id="KW-0723">Serine/threonine-protein kinase</keyword>
<proteinExistence type="predicted"/>